<evidence type="ECO:0000256" key="1">
    <source>
        <dbReference type="SAM" id="MobiDB-lite"/>
    </source>
</evidence>
<dbReference type="CDD" id="cd21037">
    <property type="entry name" value="MLKL_NTD"/>
    <property type="match status" value="1"/>
</dbReference>
<protein>
    <submittedName>
        <fullName evidence="2">Uncharacterized protein</fullName>
    </submittedName>
</protein>
<dbReference type="AlphaFoldDB" id="A0A4V1Q485"/>
<dbReference type="Proteomes" id="UP000290288">
    <property type="component" value="Unassembled WGS sequence"/>
</dbReference>
<reference evidence="2 3" key="1">
    <citation type="submission" date="2019-01" db="EMBL/GenBank/DDBJ databases">
        <title>Draft genome sequence of Psathyrella aberdarensis IHI B618.</title>
        <authorList>
            <person name="Buettner E."/>
            <person name="Kellner H."/>
        </authorList>
    </citation>
    <scope>NUCLEOTIDE SEQUENCE [LARGE SCALE GENOMIC DNA]</scope>
    <source>
        <strain evidence="2 3">IHI B618</strain>
    </source>
</reference>
<feature type="region of interest" description="Disordered" evidence="1">
    <location>
        <begin position="144"/>
        <end position="184"/>
    </location>
</feature>
<dbReference type="InterPro" id="IPR059179">
    <property type="entry name" value="MLKL-like_MCAfunc"/>
</dbReference>
<dbReference type="OrthoDB" id="3266391at2759"/>
<proteinExistence type="predicted"/>
<dbReference type="EMBL" id="SDEE01000117">
    <property type="protein sequence ID" value="RXW21208.1"/>
    <property type="molecule type" value="Genomic_DNA"/>
</dbReference>
<sequence>MNPPGEQRAKPRKRDRIKKFLKDPLGSRTASPSHSRNTSHPTVAGGTGTSSQAAHDVVVPTPPVENATRSEIQSDQNNINTAIEVIPAQNEGNTFLPSTSTSGHNRAPWLSSPFPPSGLLAMPRGEGEVQGGAAHAEGLIQNDGAAVTEGDPSGLSPPTQSNVPATATSHASNKPRESTAHVEHQPAGLAGKIYEGSVAAGLLVICNTIDAYGENKEEFDALLKRVEVLLRIVACCPSDVPQEVKDRFDELLRTLEEKKKILQDKVDPTRSSVERVMLTTQDKQEVLKLTQEVRFAIEIAMFDAIIENRAQTFRVVSGVDWVKERLNVIEDHTKTMHTIKRTVESLKRSSTFI</sequence>
<keyword evidence="3" id="KW-1185">Reference proteome</keyword>
<organism evidence="2 3">
    <name type="scientific">Candolleomyces aberdarensis</name>
    <dbReference type="NCBI Taxonomy" id="2316362"/>
    <lineage>
        <taxon>Eukaryota</taxon>
        <taxon>Fungi</taxon>
        <taxon>Dikarya</taxon>
        <taxon>Basidiomycota</taxon>
        <taxon>Agaricomycotina</taxon>
        <taxon>Agaricomycetes</taxon>
        <taxon>Agaricomycetidae</taxon>
        <taxon>Agaricales</taxon>
        <taxon>Agaricineae</taxon>
        <taxon>Psathyrellaceae</taxon>
        <taxon>Candolleomyces</taxon>
    </lineage>
</organism>
<feature type="compositionally biased region" description="Basic and acidic residues" evidence="1">
    <location>
        <begin position="174"/>
        <end position="184"/>
    </location>
</feature>
<name>A0A4V1Q485_9AGAR</name>
<gene>
    <name evidence="2" type="ORF">EST38_g4650</name>
</gene>
<feature type="compositionally biased region" description="Polar residues" evidence="1">
    <location>
        <begin position="28"/>
        <end position="41"/>
    </location>
</feature>
<feature type="compositionally biased region" description="Polar residues" evidence="1">
    <location>
        <begin position="156"/>
        <end position="172"/>
    </location>
</feature>
<evidence type="ECO:0000313" key="3">
    <source>
        <dbReference type="Proteomes" id="UP000290288"/>
    </source>
</evidence>
<comment type="caution">
    <text evidence="2">The sequence shown here is derived from an EMBL/GenBank/DDBJ whole genome shotgun (WGS) entry which is preliminary data.</text>
</comment>
<accession>A0A4V1Q485</accession>
<feature type="region of interest" description="Disordered" evidence="1">
    <location>
        <begin position="1"/>
        <end position="61"/>
    </location>
</feature>
<feature type="compositionally biased region" description="Basic residues" evidence="1">
    <location>
        <begin position="10"/>
        <end position="19"/>
    </location>
</feature>
<evidence type="ECO:0000313" key="2">
    <source>
        <dbReference type="EMBL" id="RXW21208.1"/>
    </source>
</evidence>